<proteinExistence type="predicted"/>
<dbReference type="Proteomes" id="UP001164539">
    <property type="component" value="Chromosome 11"/>
</dbReference>
<evidence type="ECO:0000313" key="2">
    <source>
        <dbReference type="Proteomes" id="UP001164539"/>
    </source>
</evidence>
<organism evidence="1 2">
    <name type="scientific">Melia azedarach</name>
    <name type="common">Chinaberry tree</name>
    <dbReference type="NCBI Taxonomy" id="155640"/>
    <lineage>
        <taxon>Eukaryota</taxon>
        <taxon>Viridiplantae</taxon>
        <taxon>Streptophyta</taxon>
        <taxon>Embryophyta</taxon>
        <taxon>Tracheophyta</taxon>
        <taxon>Spermatophyta</taxon>
        <taxon>Magnoliopsida</taxon>
        <taxon>eudicotyledons</taxon>
        <taxon>Gunneridae</taxon>
        <taxon>Pentapetalae</taxon>
        <taxon>rosids</taxon>
        <taxon>malvids</taxon>
        <taxon>Sapindales</taxon>
        <taxon>Meliaceae</taxon>
        <taxon>Melia</taxon>
    </lineage>
</organism>
<reference evidence="1 2" key="1">
    <citation type="journal article" date="2023" name="Science">
        <title>Complex scaffold remodeling in plant triterpene biosynthesis.</title>
        <authorList>
            <person name="De La Pena R."/>
            <person name="Hodgson H."/>
            <person name="Liu J.C."/>
            <person name="Stephenson M.J."/>
            <person name="Martin A.C."/>
            <person name="Owen C."/>
            <person name="Harkess A."/>
            <person name="Leebens-Mack J."/>
            <person name="Jimenez L.E."/>
            <person name="Osbourn A."/>
            <person name="Sattely E.S."/>
        </authorList>
    </citation>
    <scope>NUCLEOTIDE SEQUENCE [LARGE SCALE GENOMIC DNA]</scope>
    <source>
        <strain evidence="2">cv. JPN11</strain>
        <tissue evidence="1">Leaf</tissue>
    </source>
</reference>
<comment type="caution">
    <text evidence="1">The sequence shown here is derived from an EMBL/GenBank/DDBJ whole genome shotgun (WGS) entry which is preliminary data.</text>
</comment>
<keyword evidence="2" id="KW-1185">Reference proteome</keyword>
<evidence type="ECO:0000313" key="1">
    <source>
        <dbReference type="EMBL" id="KAJ4706024.1"/>
    </source>
</evidence>
<name>A0ACC1X5Q1_MELAZ</name>
<sequence length="343" mass="37742">MDRLIFLSLCIIACLLFTQSADVEAQGLGVNYGLLGNNLPPPALVVEHLKYHKITKVRIFQPYPDVLQALKGSEIEVFLGTLNEDLERLAADQSFANKWVQDNILAYIDGVKFRYITAGNEVIPGPYAQYVLGAMQNLKNALDAAKVNIPVSTVVALTVLGSSYPPSNATFSNESLDTMSKIVAFLSQNQYPMFANVYPCFAYFQDPKIISEEYALGNKNAPAVEDGTLKYNNMFEAMVDSVYAALEKVGGNNVKVVVSETGWPSAGGEFATVSHARSYVTNVIHLLATAKGKGTPRRPEFPVETYIFALFNENLKPPGTEQNFGIYHPDTRAPVYVTYFPNI</sequence>
<dbReference type="EMBL" id="CM051404">
    <property type="protein sequence ID" value="KAJ4706024.1"/>
    <property type="molecule type" value="Genomic_DNA"/>
</dbReference>
<gene>
    <name evidence="1" type="ORF">OWV82_019731</name>
</gene>
<protein>
    <submittedName>
        <fullName evidence="1">Glucan endo-1,3-beta-glucosidase</fullName>
    </submittedName>
</protein>
<accession>A0ACC1X5Q1</accession>